<evidence type="ECO:0000256" key="1">
    <source>
        <dbReference type="ARBA" id="ARBA00022737"/>
    </source>
</evidence>
<sequence>MDVVGLFNLVGNVFLVAIILIVLLAGIGYALIRYWKKYRWAANYYSTLLVVLPSRTTLYINRSWAWLCLREYEHALADCEQAIKLNDQIAMAYNNRAAAYLGLNRYQDAIRDAQHAIQLDDKLWLAYCNRGCALSRLKANEQAVKDFDLCIEQQPNVPNQYFGRADCYLRLQQYELAIQDYTRGIELNARAWNAYHNRAYAYMAIDDVERGYADICKSCELHPSELIHRLSKAWFEFCIDPRLTPVRVEEFAALSTLEPQKASLRHSYQGMLYWLRGEYEQALTQFELGIESEPYHNEDNYFWSGMALAALGRYDEAARAIDYSLKQGQLRFFLKTLALLKDEHAEFVAQYPSI</sequence>
<dbReference type="PROSITE" id="PS50005">
    <property type="entry name" value="TPR"/>
    <property type="match status" value="3"/>
</dbReference>
<keyword evidence="4" id="KW-1133">Transmembrane helix</keyword>
<accession>A0ABQ3VSN1</accession>
<feature type="transmembrane region" description="Helical" evidence="4">
    <location>
        <begin position="6"/>
        <end position="32"/>
    </location>
</feature>
<evidence type="ECO:0000256" key="3">
    <source>
        <dbReference type="PROSITE-ProRule" id="PRU00339"/>
    </source>
</evidence>
<comment type="caution">
    <text evidence="5">The sequence shown here is derived from an EMBL/GenBank/DDBJ whole genome shotgun (WGS) entry which is preliminary data.</text>
</comment>
<feature type="repeat" description="TPR" evidence="3">
    <location>
        <begin position="263"/>
        <end position="296"/>
    </location>
</feature>
<gene>
    <name evidence="5" type="ORF">KSZ_66500</name>
</gene>
<dbReference type="PANTHER" id="PTHR44858:SF1">
    <property type="entry name" value="UDP-N-ACETYLGLUCOSAMINE--PEPTIDE N-ACETYLGLUCOSAMINYLTRANSFERASE SPINDLY-RELATED"/>
    <property type="match status" value="1"/>
</dbReference>
<dbReference type="InterPro" id="IPR050498">
    <property type="entry name" value="Ycf3"/>
</dbReference>
<dbReference type="SMART" id="SM00028">
    <property type="entry name" value="TPR"/>
    <property type="match status" value="6"/>
</dbReference>
<dbReference type="Proteomes" id="UP000635565">
    <property type="component" value="Unassembled WGS sequence"/>
</dbReference>
<organism evidence="5 6">
    <name type="scientific">Dictyobacter formicarum</name>
    <dbReference type="NCBI Taxonomy" id="2778368"/>
    <lineage>
        <taxon>Bacteria</taxon>
        <taxon>Bacillati</taxon>
        <taxon>Chloroflexota</taxon>
        <taxon>Ktedonobacteria</taxon>
        <taxon>Ktedonobacterales</taxon>
        <taxon>Dictyobacteraceae</taxon>
        <taxon>Dictyobacter</taxon>
    </lineage>
</organism>
<dbReference type="RefSeq" id="WP_201366206.1">
    <property type="nucleotide sequence ID" value="NZ_BNJJ01000026.1"/>
</dbReference>
<dbReference type="InterPro" id="IPR011990">
    <property type="entry name" value="TPR-like_helical_dom_sf"/>
</dbReference>
<evidence type="ECO:0000313" key="6">
    <source>
        <dbReference type="Proteomes" id="UP000635565"/>
    </source>
</evidence>
<evidence type="ECO:0000256" key="2">
    <source>
        <dbReference type="ARBA" id="ARBA00022803"/>
    </source>
</evidence>
<dbReference type="Gene3D" id="1.25.40.10">
    <property type="entry name" value="Tetratricopeptide repeat domain"/>
    <property type="match status" value="4"/>
</dbReference>
<dbReference type="Pfam" id="PF13181">
    <property type="entry name" value="TPR_8"/>
    <property type="match status" value="2"/>
</dbReference>
<evidence type="ECO:0000256" key="4">
    <source>
        <dbReference type="SAM" id="Phobius"/>
    </source>
</evidence>
<proteinExistence type="predicted"/>
<dbReference type="PANTHER" id="PTHR44858">
    <property type="entry name" value="TETRATRICOPEPTIDE REPEAT PROTEIN 6"/>
    <property type="match status" value="1"/>
</dbReference>
<evidence type="ECO:0000313" key="5">
    <source>
        <dbReference type="EMBL" id="GHO88644.1"/>
    </source>
</evidence>
<feature type="repeat" description="TPR" evidence="3">
    <location>
        <begin position="158"/>
        <end position="191"/>
    </location>
</feature>
<feature type="repeat" description="TPR" evidence="3">
    <location>
        <begin position="90"/>
        <end position="123"/>
    </location>
</feature>
<dbReference type="InterPro" id="IPR019734">
    <property type="entry name" value="TPR_rpt"/>
</dbReference>
<protein>
    <recommendedName>
        <fullName evidence="7">Tetratricopeptide repeat protein</fullName>
    </recommendedName>
</protein>
<name>A0ABQ3VSN1_9CHLR</name>
<reference evidence="5 6" key="1">
    <citation type="journal article" date="2021" name="Int. J. Syst. Evol. Microbiol.">
        <title>Reticulibacter mediterranei gen. nov., sp. nov., within the new family Reticulibacteraceae fam. nov., and Ktedonospora formicarum gen. nov., sp. nov., Ktedonobacter robiniae sp. nov., Dictyobacter formicarum sp. nov. and Dictyobacter arantiisoli sp. nov., belonging to the class Ktedonobacteria.</title>
        <authorList>
            <person name="Yabe S."/>
            <person name="Zheng Y."/>
            <person name="Wang C.M."/>
            <person name="Sakai Y."/>
            <person name="Abe K."/>
            <person name="Yokota A."/>
            <person name="Donadio S."/>
            <person name="Cavaletti L."/>
            <person name="Monciardini P."/>
        </authorList>
    </citation>
    <scope>NUCLEOTIDE SEQUENCE [LARGE SCALE GENOMIC DNA]</scope>
    <source>
        <strain evidence="5 6">SOSP1-9</strain>
    </source>
</reference>
<keyword evidence="4" id="KW-0812">Transmembrane</keyword>
<keyword evidence="1" id="KW-0677">Repeat</keyword>
<dbReference type="SUPFAM" id="SSF48452">
    <property type="entry name" value="TPR-like"/>
    <property type="match status" value="2"/>
</dbReference>
<keyword evidence="6" id="KW-1185">Reference proteome</keyword>
<dbReference type="InterPro" id="IPR013105">
    <property type="entry name" value="TPR_2"/>
</dbReference>
<dbReference type="EMBL" id="BNJJ01000026">
    <property type="protein sequence ID" value="GHO88644.1"/>
    <property type="molecule type" value="Genomic_DNA"/>
</dbReference>
<evidence type="ECO:0008006" key="7">
    <source>
        <dbReference type="Google" id="ProtNLM"/>
    </source>
</evidence>
<dbReference type="Pfam" id="PF07719">
    <property type="entry name" value="TPR_2"/>
    <property type="match status" value="1"/>
</dbReference>
<keyword evidence="2 3" id="KW-0802">TPR repeat</keyword>
<dbReference type="Pfam" id="PF13432">
    <property type="entry name" value="TPR_16"/>
    <property type="match status" value="1"/>
</dbReference>
<keyword evidence="4" id="KW-0472">Membrane</keyword>